<evidence type="ECO:0000313" key="5">
    <source>
        <dbReference type="EMBL" id="UXD86833.1"/>
    </source>
</evidence>
<accession>A0ABY6A7T1</accession>
<dbReference type="InterPro" id="IPR036390">
    <property type="entry name" value="WH_DNA-bd_sf"/>
</dbReference>
<keyword evidence="2" id="KW-0805">Transcription regulation</keyword>
<evidence type="ECO:0000256" key="1">
    <source>
        <dbReference type="ARBA" id="ARBA00011046"/>
    </source>
</evidence>
<reference evidence="6" key="1">
    <citation type="submission" date="2020-06" db="EMBL/GenBank/DDBJ databases">
        <title>Thalassolituus marinus alknpb1M-1, a hydrocarbon-degrading bacterium isolated from the deep-sea overlying water using an in-situ strategy from the South China Sea basin.</title>
        <authorList>
            <person name="Dong C."/>
            <person name="Chen Y."/>
            <person name="Shao Z."/>
        </authorList>
    </citation>
    <scope>NUCLEOTIDE SEQUENCE [LARGE SCALE GENOMIC DNA]</scope>
    <source>
        <strain evidence="6">alknpb1M-1</strain>
    </source>
</reference>
<keyword evidence="6" id="KW-1185">Reference proteome</keyword>
<organism evidence="5 6">
    <name type="scientific">Thalassolituus hydrocarboniclasticus</name>
    <dbReference type="NCBI Taxonomy" id="2742796"/>
    <lineage>
        <taxon>Bacteria</taxon>
        <taxon>Pseudomonadati</taxon>
        <taxon>Pseudomonadota</taxon>
        <taxon>Gammaproteobacteria</taxon>
        <taxon>Oceanospirillales</taxon>
        <taxon>Oceanospirillaceae</taxon>
        <taxon>Thalassolituus</taxon>
    </lineage>
</organism>
<dbReference type="RefSeq" id="WP_260998760.1">
    <property type="nucleotide sequence ID" value="NZ_CP054475.1"/>
</dbReference>
<dbReference type="InterPro" id="IPR005650">
    <property type="entry name" value="BlaI_family"/>
</dbReference>
<name>A0ABY6A7T1_9GAMM</name>
<keyword evidence="3" id="KW-0238">DNA-binding</keyword>
<evidence type="ECO:0000313" key="6">
    <source>
        <dbReference type="Proteomes" id="UP001065322"/>
    </source>
</evidence>
<evidence type="ECO:0000256" key="3">
    <source>
        <dbReference type="ARBA" id="ARBA00023125"/>
    </source>
</evidence>
<gene>
    <name evidence="5" type="ORF">HUF19_04960</name>
</gene>
<protein>
    <submittedName>
        <fullName evidence="5">BlaI/MecI/CopY family transcriptional regulator</fullName>
    </submittedName>
</protein>
<sequence length="147" mass="16404">MNRSTDLTRWLKLPTARSRTPTLGKRELAILEVLWQQGAQSVQQVHASLQEDISLNTVQSTLERLHRKDLLQRHKESRAFFYSAVLQKPDLISNLLHDIAADLSADDMAPMVSGFMDYLADVAPAMGERLNKALAAEPDANGADYDS</sequence>
<evidence type="ECO:0000256" key="4">
    <source>
        <dbReference type="ARBA" id="ARBA00023163"/>
    </source>
</evidence>
<dbReference type="Gene3D" id="1.10.10.10">
    <property type="entry name" value="Winged helix-like DNA-binding domain superfamily/Winged helix DNA-binding domain"/>
    <property type="match status" value="1"/>
</dbReference>
<proteinExistence type="inferred from homology"/>
<dbReference type="InterPro" id="IPR036388">
    <property type="entry name" value="WH-like_DNA-bd_sf"/>
</dbReference>
<keyword evidence="4" id="KW-0804">Transcription</keyword>
<dbReference type="Pfam" id="PF03965">
    <property type="entry name" value="Penicillinase_R"/>
    <property type="match status" value="1"/>
</dbReference>
<dbReference type="EMBL" id="CP054475">
    <property type="protein sequence ID" value="UXD86833.1"/>
    <property type="molecule type" value="Genomic_DNA"/>
</dbReference>
<dbReference type="Proteomes" id="UP001065322">
    <property type="component" value="Chromosome"/>
</dbReference>
<dbReference type="SUPFAM" id="SSF46785">
    <property type="entry name" value="Winged helix' DNA-binding domain"/>
    <property type="match status" value="1"/>
</dbReference>
<comment type="similarity">
    <text evidence="1">Belongs to the BlaI transcriptional regulatory family.</text>
</comment>
<evidence type="ECO:0000256" key="2">
    <source>
        <dbReference type="ARBA" id="ARBA00023015"/>
    </source>
</evidence>